<comment type="subunit">
    <text evidence="4">Heterodimer with IL12A; disulfide-linked. The heterodimer is known as interleukin IL-12.</text>
</comment>
<proteinExistence type="inferred from homology"/>
<evidence type="ECO:0000256" key="4">
    <source>
        <dbReference type="RuleBase" id="RU281113"/>
    </source>
</evidence>
<name>A0A9Y4MZG2_9TELE</name>
<dbReference type="InterPro" id="IPR013783">
    <property type="entry name" value="Ig-like_fold"/>
</dbReference>
<evidence type="ECO:0000256" key="2">
    <source>
        <dbReference type="ARBA" id="ARBA00023157"/>
    </source>
</evidence>
<dbReference type="GO" id="GO:0005615">
    <property type="term" value="C:extracellular space"/>
    <property type="evidence" value="ECO:0007669"/>
    <property type="project" value="UniProtKB-KW"/>
</dbReference>
<reference evidence="7" key="1">
    <citation type="submission" date="2025-08" db="UniProtKB">
        <authorList>
            <consortium name="RefSeq"/>
        </authorList>
    </citation>
    <scope>IDENTIFICATION</scope>
</reference>
<keyword evidence="3 4" id="KW-0325">Glycoprotein</keyword>
<dbReference type="PANTHER" id="PTHR48485:SF4">
    <property type="entry name" value="INTERLEUKIN-12 SUBUNIT BETA"/>
    <property type="match status" value="1"/>
</dbReference>
<dbReference type="InterPro" id="IPR036116">
    <property type="entry name" value="FN3_sf"/>
</dbReference>
<organism evidence="6 7">
    <name type="scientific">Stegastes partitus</name>
    <name type="common">bicolor damselfish</name>
    <dbReference type="NCBI Taxonomy" id="144197"/>
    <lineage>
        <taxon>Eukaryota</taxon>
        <taxon>Metazoa</taxon>
        <taxon>Chordata</taxon>
        <taxon>Craniata</taxon>
        <taxon>Vertebrata</taxon>
        <taxon>Euteleostomi</taxon>
        <taxon>Actinopterygii</taxon>
        <taxon>Neopterygii</taxon>
        <taxon>Teleostei</taxon>
        <taxon>Neoteleostei</taxon>
        <taxon>Acanthomorphata</taxon>
        <taxon>Ovalentaria</taxon>
        <taxon>Pomacentridae</taxon>
        <taxon>Stegastes</taxon>
    </lineage>
</organism>
<dbReference type="GeneID" id="103355695"/>
<keyword evidence="4" id="KW-0964">Secreted</keyword>
<feature type="chain" id="PRO_5041488184" description="Interleukin-12 subunit beta" evidence="4">
    <location>
        <begin position="19"/>
        <end position="352"/>
    </location>
</feature>
<dbReference type="RefSeq" id="XP_008277800.1">
    <property type="nucleotide sequence ID" value="XM_008279578.1"/>
</dbReference>
<dbReference type="InterPro" id="IPR019482">
    <property type="entry name" value="IL-12_beta_cen-dom"/>
</dbReference>
<dbReference type="Gene3D" id="2.60.40.10">
    <property type="entry name" value="Immunoglobulins"/>
    <property type="match status" value="2"/>
</dbReference>
<dbReference type="Proteomes" id="UP000694891">
    <property type="component" value="Unplaced"/>
</dbReference>
<dbReference type="PIRSF" id="PIRSF038007">
    <property type="entry name" value="IL_12_beta"/>
    <property type="match status" value="1"/>
</dbReference>
<keyword evidence="4" id="KW-0393">Immunoglobulin domain</keyword>
<dbReference type="Pfam" id="PF10420">
    <property type="entry name" value="IL12p40_C"/>
    <property type="match status" value="1"/>
</dbReference>
<keyword evidence="1 4" id="KW-0732">Signal</keyword>
<dbReference type="CTD" id="445373"/>
<dbReference type="GO" id="GO:0004896">
    <property type="term" value="F:cytokine receptor activity"/>
    <property type="evidence" value="ECO:0007669"/>
    <property type="project" value="UniProtKB-UniRule"/>
</dbReference>
<dbReference type="PRINTS" id="PR01928">
    <property type="entry name" value="INTRLEUKN12B"/>
</dbReference>
<keyword evidence="4" id="KW-0202">Cytokine</keyword>
<evidence type="ECO:0000313" key="7">
    <source>
        <dbReference type="RefSeq" id="XP_008277800.1"/>
    </source>
</evidence>
<keyword evidence="6" id="KW-1185">Reference proteome</keyword>
<gene>
    <name evidence="7" type="primary">il12ba</name>
    <name evidence="4" type="synonym">IL12B</name>
</gene>
<dbReference type="InterPro" id="IPR007110">
    <property type="entry name" value="Ig-like_dom"/>
</dbReference>
<keyword evidence="2" id="KW-1015">Disulfide bond</keyword>
<feature type="domain" description="Ig-like" evidence="5">
    <location>
        <begin position="28"/>
        <end position="110"/>
    </location>
</feature>
<dbReference type="AlphaFoldDB" id="A0A9Y4MZG2"/>
<dbReference type="PANTHER" id="PTHR48485">
    <property type="entry name" value="INTERLEUKIN-12 SUBUNIT BETA-RELATED"/>
    <property type="match status" value="1"/>
</dbReference>
<sequence length="352" mass="40337">MKLFVFTVFCAFLHISYQIPRDHWTLLPNILVVEVDGALGQQPLSCMELPEELMRRDNQSQDISWKKNGNEEAQRGNTYLVRLEESLGGGNYTCHGEDGSLLNHTVVLISEDETKRRKILVKNDQEDYLKCSAQNYNGEFHCSWTWHSSRVGKVAFIKARRISDNNSLQCSTDSTSQQWTCSSDHGNFSCTVDDSGHGISCLDEQHCPYAEESQQIHITIYVRTEQFLVENYSKRFYLSDIVKPDKVRIGIINSTVIEWSYPSSWSSPYSYFPLTFQIAQLRGECRGCNNPCSDSKAVKTVDSDICQFRVKHKAKAVCVRAKDALCDSQWSEWSHVRLRGNKKNKRHDKNPA</sequence>
<protein>
    <recommendedName>
        <fullName evidence="4">Interleukin-12 subunit beta</fullName>
        <shortName evidence="4">IL-12B</shortName>
    </recommendedName>
    <alternativeName>
        <fullName evidence="4">Cytotoxic lymphocyte maturation factor 40 kDa subunit</fullName>
    </alternativeName>
    <alternativeName>
        <fullName evidence="4">IL-12 subunit p40</fullName>
    </alternativeName>
</protein>
<comment type="similarity">
    <text evidence="4">Belongs to the IL-12B family.</text>
</comment>
<evidence type="ECO:0000256" key="1">
    <source>
        <dbReference type="ARBA" id="ARBA00022729"/>
    </source>
</evidence>
<comment type="subcellular location">
    <subcellularLocation>
        <location evidence="4">Secreted</location>
    </subcellularLocation>
</comment>
<dbReference type="InterPro" id="IPR050676">
    <property type="entry name" value="IL-12"/>
</dbReference>
<feature type="signal peptide" evidence="4">
    <location>
        <begin position="1"/>
        <end position="18"/>
    </location>
</feature>
<accession>A0A9Y4MZG2</accession>
<evidence type="ECO:0000256" key="3">
    <source>
        <dbReference type="ARBA" id="ARBA00023180"/>
    </source>
</evidence>
<evidence type="ECO:0000259" key="5">
    <source>
        <dbReference type="PROSITE" id="PS50835"/>
    </source>
</evidence>
<dbReference type="PROSITE" id="PS50835">
    <property type="entry name" value="IG_LIKE"/>
    <property type="match status" value="1"/>
</dbReference>
<dbReference type="GO" id="GO:0005125">
    <property type="term" value="F:cytokine activity"/>
    <property type="evidence" value="ECO:0007669"/>
    <property type="project" value="UniProtKB-KW"/>
</dbReference>
<evidence type="ECO:0000313" key="6">
    <source>
        <dbReference type="Proteomes" id="UP000694891"/>
    </source>
</evidence>
<dbReference type="InterPro" id="IPR015528">
    <property type="entry name" value="IL-12_beta"/>
</dbReference>
<dbReference type="SUPFAM" id="SSF49265">
    <property type="entry name" value="Fibronectin type III"/>
    <property type="match status" value="2"/>
</dbReference>